<dbReference type="EMBL" id="WQLA01000002">
    <property type="protein sequence ID" value="MVN90748.1"/>
    <property type="molecule type" value="Genomic_DNA"/>
</dbReference>
<organism evidence="3 4">
    <name type="scientific">Mucilaginibacter aquatilis</name>
    <dbReference type="NCBI Taxonomy" id="1517760"/>
    <lineage>
        <taxon>Bacteria</taxon>
        <taxon>Pseudomonadati</taxon>
        <taxon>Bacteroidota</taxon>
        <taxon>Sphingobacteriia</taxon>
        <taxon>Sphingobacteriales</taxon>
        <taxon>Sphingobacteriaceae</taxon>
        <taxon>Mucilaginibacter</taxon>
    </lineage>
</organism>
<dbReference type="RefSeq" id="WP_157540520.1">
    <property type="nucleotide sequence ID" value="NZ_WQLA01000002.1"/>
</dbReference>
<protein>
    <submittedName>
        <fullName evidence="3">DUF2807 domain-containing protein</fullName>
    </submittedName>
</protein>
<keyword evidence="4" id="KW-1185">Reference proteome</keyword>
<feature type="domain" description="Putative auto-transporter adhesin head GIN" evidence="2">
    <location>
        <begin position="42"/>
        <end position="226"/>
    </location>
</feature>
<feature type="signal peptide" evidence="1">
    <location>
        <begin position="1"/>
        <end position="22"/>
    </location>
</feature>
<evidence type="ECO:0000313" key="3">
    <source>
        <dbReference type="EMBL" id="MVN90748.1"/>
    </source>
</evidence>
<dbReference type="OrthoDB" id="794214at2"/>
<reference evidence="3 4" key="1">
    <citation type="submission" date="2019-12" db="EMBL/GenBank/DDBJ databases">
        <title>Mucilaginibacter sp. HME9299 genome sequencing and assembly.</title>
        <authorList>
            <person name="Kang H."/>
            <person name="Kim H."/>
            <person name="Joh K."/>
        </authorList>
    </citation>
    <scope>NUCLEOTIDE SEQUENCE [LARGE SCALE GENOMIC DNA]</scope>
    <source>
        <strain evidence="3 4">HME9299</strain>
    </source>
</reference>
<dbReference type="PANTHER" id="PTHR39200">
    <property type="entry name" value="HYPOTHETICAL EXPORTED PROTEIN"/>
    <property type="match status" value="1"/>
</dbReference>
<evidence type="ECO:0000256" key="1">
    <source>
        <dbReference type="SAM" id="SignalP"/>
    </source>
</evidence>
<proteinExistence type="predicted"/>
<dbReference type="Proteomes" id="UP000434850">
    <property type="component" value="Unassembled WGS sequence"/>
</dbReference>
<dbReference type="Gene3D" id="2.160.20.120">
    <property type="match status" value="1"/>
</dbReference>
<name>A0A6I4I9S2_9SPHI</name>
<keyword evidence="1" id="KW-0732">Signal</keyword>
<gene>
    <name evidence="3" type="ORF">GO816_06390</name>
</gene>
<dbReference type="InterPro" id="IPR021255">
    <property type="entry name" value="DUF2807"/>
</dbReference>
<evidence type="ECO:0000313" key="4">
    <source>
        <dbReference type="Proteomes" id="UP000434850"/>
    </source>
</evidence>
<feature type="chain" id="PRO_5026057194" evidence="1">
    <location>
        <begin position="23"/>
        <end position="244"/>
    </location>
</feature>
<dbReference type="AlphaFoldDB" id="A0A6I4I9S2"/>
<sequence>MITIARILLAAALVTGVAQTNAKPSINITNFTDEQDRHLSGFSSVSVSGSFDVYLTQGANESVKVEADADEIDKIITVVENGVLKIYTKRNNNSGWNWGGTNKKRIVRVVAKDLNKIGLSGSGDVFFKDGFRTQDMVVSLSGSGDISGKLDVKKLDVSIVGSGDISLTGNAETSNVKVSGSGDYNGRSLITAVTAVRVVGSGDAAVNVSQKLDASVAGSGDVRYTGAVKQISTSKAGSGDIHKF</sequence>
<dbReference type="Pfam" id="PF10988">
    <property type="entry name" value="DUF2807"/>
    <property type="match status" value="1"/>
</dbReference>
<comment type="caution">
    <text evidence="3">The sequence shown here is derived from an EMBL/GenBank/DDBJ whole genome shotgun (WGS) entry which is preliminary data.</text>
</comment>
<accession>A0A6I4I9S2</accession>
<evidence type="ECO:0000259" key="2">
    <source>
        <dbReference type="Pfam" id="PF10988"/>
    </source>
</evidence>
<dbReference type="PANTHER" id="PTHR39200:SF1">
    <property type="entry name" value="AUTO-TRANSPORTER ADHESIN HEAD GIN DOMAIN-CONTAINING PROTEIN-RELATED"/>
    <property type="match status" value="1"/>
</dbReference>